<evidence type="ECO:0000256" key="3">
    <source>
        <dbReference type="ARBA" id="ARBA00022450"/>
    </source>
</evidence>
<dbReference type="FunFam" id="2.30.38.10:FF:000001">
    <property type="entry name" value="Non-ribosomal peptide synthetase PvdI"/>
    <property type="match status" value="1"/>
</dbReference>
<dbReference type="GO" id="GO:0031177">
    <property type="term" value="F:phosphopantetheine binding"/>
    <property type="evidence" value="ECO:0007669"/>
    <property type="project" value="InterPro"/>
</dbReference>
<sequence>MNAESLIPLTAYQRDVWAASSHFPGLPRFNVAATARLAGNVDLAVLKECCERAIARNDAFTLRFGDRDGVPVQWRQTEPARVDIHDFSAAPDPAARCRSWMERAARRPVDLTGRRLYELALLRESDSVSHLYGTVHHIIVDGWGADQLVRQILADYAHAARTGRALEITPGSYLAHVEEHARYQGSDRWERDRDFYRSTFADVRPALFPARNPAAAGDGARRTDRHTFMIERDLVDRIRHRQTSVFSFLTAALATYLARVHRTEEVVLGIPHLNRHNVREKRTVGHFANMLPLRVPVRGTMSTSDIATEIATATVATKRHERLSLGDVLRALPSSAEGPRRLFDVTVSYLRLATSDEVPGLSVEKAQLSHGHDQDALTVYIREYDDNGAVRVDLDYALDVFDEDFTIASAARHLETLIRHAVDDPHTPVRDLAMISGDETHDLVRRNNDTRRPYRADVTLHALIAEQAARTPDRIAVAGNGTEGDLTYADLDARATVVARALRERGVRPDDRVAVRIERSPGLVVALVGVLKAGGAYVPIDPGYPPDRIQFLLADSGAKAVLTAHDPALRPDAGPVTPLAEAASPHSLAYVIYTSGSTGRPKGVMIEHHSVVNRLAWMQRRYPIGADDVVLQKTPSSFDVSVWELFWWAVEGARVALLPPGAEKEPGRILHAIAEHGVTVLHFVPSLFGPFLDLLESSPERRAEAASLRYVFCSGEALPATLVERFHRVFATAEAPRLVNLYGPTEATVDVSSFDCPADATQPVRRVPIGRPIDNHRLYVLDLDDRPQPAGVAGELCIAGAGLARGYLGRPELTREKFVDDPFDPGERMYRTGDLARWLADGTLEYLGRIDDQVKIRGNRVELGEVQNALSSAPGVAGAVVVDRRTAARGLHLVGYYVAADEIDPVLLRAHLATTLPEFMVPAYFVRIDSIPLTPNGKADRRALPEPSLFYAAPEVRPRTEVEATLAAIWCDVLETSTVGVHDNYFGLGGDSILMLRIRAAAARRGLHFALTDLIAHPTVAELATRVTTTAPERDAPAPTPFALVAGVDRARLAAAQDAYPMTRLQLGMLFHSREHDDSDVYHDVFRYTLKLNWDEAAFRRARAGLVARHPVLRSSLHVADFSEPLQVVHRDSGRTLDVVDLRSHTATAAEAVVREHIAARRHHGYVFESPELHLLRVFVRPTTLDLVFSFHHAILDGWSVANLVGELLQDYLHAIGMNIEPVAAAGTPSPAAYVRAERIALSDETTRRYWRDRLHGAAPAPIESFRPYEPPGDGAPVTRRVPLPARLDRAIRRFAHDHALPLKSVLFAAHCLTLRLLTGGDDVITGLVTHGRPEQPDAERLTGLFLNTVPGRLDPTPRNWLDTVRAVFDQEREGYPYRRYPLSAIQADHGAEVLQTAFNYVNFHQLTPLLATAGVELCDVEIWERTHFALLVNAITDPRDGRVHLRIDGDGRTITAAQADLFGRHYLEILRRIVDRPREAADLAFLTTTGGADVVRWFEHQALQNPRAVALSFSGSPGQRWSYEELDEAANRVAQRLIELGPPPGARVGIAMDRSPEMIAAVLGIAKAGAACVPLDVSYPPQRIAAMVGVARPFRIIAHARHAHLVDDPALLLSAESVTAAGTAGERLAPAAIAPESVAYVLFTSGSTGEPKGVAMPHRALANLVAWQNRRASGALGGTTLQFAPLSFDVSFQEIFSTLCGGGTLRLVHEDERRDMARLLRLLDRDGVERVFLPYVALQQLAETAQALDVHPRKLRVLVSSGEQLRVTTDIRKLCRALPGAILENQYGPTETHVVTAYPMSGDPDRFPAQPPIGQAIDGAEVHLLDAGLRPVPEGARGEIYVGGACLAEGYEGRPDLTRERFVAHPTGRLYRTGDLGRRLPGGDIVCLDRVDAQVKVRGFRVEPAEVELAILGLAAHHPGIREVAVVARRRDTEAYVAAFLVGDESRVDLEDVRRQLRASLPDHLVPARFAWLPRLPRTPSGKRDDARLREIPLAPVAVGAQRTPPRDEYERVLADLVADLLRVPTPGAHDDFFALGGTSLSAMRIVVMIEKRYGMNVPLSAFVKAPTIAELAGRLRGGGMPTAFDPLVPIRTEGSRPPLFLVHPIGGNVLCYVRLAQALPADQPVYALQAAGTEPGTEPLRDLPALARSYLDAVRRVQPEGPYTIGGWSFGGFVAYEMACQLRRAGAQVDHLVLLDTIIPTVDGRPSVHRDLLFEWFLWELLWLARGGATAAATLPPGLTDDEAFDAILRHAVDAGVLPDGCSSAHVRRLFGVFEANWQALLSYRPEPVDQDLTLLRAGAPLPDVLAPAHRAVGSMHLDPTNGWSTWTTGRVDVVDVPGDHLQMMEPPHITTVARRIRDLTCAQRSAR</sequence>
<dbReference type="SUPFAM" id="SSF53474">
    <property type="entry name" value="alpha/beta-Hydrolases"/>
    <property type="match status" value="1"/>
</dbReference>
<dbReference type="InterPro" id="IPR045851">
    <property type="entry name" value="AMP-bd_C_sf"/>
</dbReference>
<evidence type="ECO:0000256" key="1">
    <source>
        <dbReference type="ARBA" id="ARBA00001957"/>
    </source>
</evidence>
<dbReference type="GO" id="GO:0003824">
    <property type="term" value="F:catalytic activity"/>
    <property type="evidence" value="ECO:0007669"/>
    <property type="project" value="InterPro"/>
</dbReference>
<dbReference type="InterPro" id="IPR023213">
    <property type="entry name" value="CAT-like_dom_sf"/>
</dbReference>
<dbReference type="SMART" id="SM00824">
    <property type="entry name" value="PKS_TE"/>
    <property type="match status" value="1"/>
</dbReference>
<dbReference type="PANTHER" id="PTHR45527:SF14">
    <property type="entry name" value="PLIPASTATIN SYNTHASE SUBUNIT B"/>
    <property type="match status" value="1"/>
</dbReference>
<accession>A0A1K0GFC1</accession>
<dbReference type="SUPFAM" id="SSF47336">
    <property type="entry name" value="ACP-like"/>
    <property type="match status" value="2"/>
</dbReference>
<name>A0A1K0GFC1_9ACTN</name>
<dbReference type="CDD" id="cd05930">
    <property type="entry name" value="A_NRPS"/>
    <property type="match status" value="1"/>
</dbReference>
<dbReference type="PROSITE" id="PS00012">
    <property type="entry name" value="PHOSPHOPANTETHEINE"/>
    <property type="match status" value="1"/>
</dbReference>
<keyword evidence="4" id="KW-0597">Phosphoprotein</keyword>
<dbReference type="InterPro" id="IPR036736">
    <property type="entry name" value="ACP-like_sf"/>
</dbReference>
<feature type="domain" description="Carrier" evidence="5">
    <location>
        <begin position="957"/>
        <end position="1031"/>
    </location>
</feature>
<evidence type="ECO:0000259" key="5">
    <source>
        <dbReference type="PROSITE" id="PS50075"/>
    </source>
</evidence>
<dbReference type="NCBIfam" id="TIGR01733">
    <property type="entry name" value="AA-adenyl-dom"/>
    <property type="match status" value="2"/>
</dbReference>
<dbReference type="PROSITE" id="PS00455">
    <property type="entry name" value="AMP_BINDING"/>
    <property type="match status" value="2"/>
</dbReference>
<dbReference type="Gene3D" id="1.10.1200.10">
    <property type="entry name" value="ACP-like"/>
    <property type="match status" value="2"/>
</dbReference>
<dbReference type="GO" id="GO:0044550">
    <property type="term" value="P:secondary metabolite biosynthetic process"/>
    <property type="evidence" value="ECO:0007669"/>
    <property type="project" value="UniProtKB-ARBA"/>
</dbReference>
<keyword evidence="7" id="KW-1185">Reference proteome</keyword>
<dbReference type="InterPro" id="IPR006162">
    <property type="entry name" value="Ppantetheine_attach_site"/>
</dbReference>
<evidence type="ECO:0000313" key="6">
    <source>
        <dbReference type="EMBL" id="OJF15954.1"/>
    </source>
</evidence>
<dbReference type="Pfam" id="PF00975">
    <property type="entry name" value="Thioesterase"/>
    <property type="match status" value="1"/>
</dbReference>
<comment type="similarity">
    <text evidence="2">Belongs to the ATP-dependent AMP-binding enzyme family.</text>
</comment>
<dbReference type="Proteomes" id="UP000182486">
    <property type="component" value="Unassembled WGS sequence"/>
</dbReference>
<dbReference type="GO" id="GO:0005829">
    <property type="term" value="C:cytosol"/>
    <property type="evidence" value="ECO:0007669"/>
    <property type="project" value="TreeGrafter"/>
</dbReference>
<proteinExistence type="inferred from homology"/>
<organism evidence="6 7">
    <name type="scientific">Couchioplanes caeruleus subsp. caeruleus</name>
    <dbReference type="NCBI Taxonomy" id="56427"/>
    <lineage>
        <taxon>Bacteria</taxon>
        <taxon>Bacillati</taxon>
        <taxon>Actinomycetota</taxon>
        <taxon>Actinomycetes</taxon>
        <taxon>Micromonosporales</taxon>
        <taxon>Micromonosporaceae</taxon>
        <taxon>Couchioplanes</taxon>
    </lineage>
</organism>
<dbReference type="FunFam" id="1.10.1200.10:FF:000005">
    <property type="entry name" value="Nonribosomal peptide synthetase 1"/>
    <property type="match status" value="1"/>
</dbReference>
<dbReference type="InterPro" id="IPR010071">
    <property type="entry name" value="AA_adenyl_dom"/>
</dbReference>
<dbReference type="Gene3D" id="3.40.50.12780">
    <property type="entry name" value="N-terminal domain of ligase-like"/>
    <property type="match status" value="2"/>
</dbReference>
<keyword evidence="3" id="KW-0596">Phosphopantetheine</keyword>
<dbReference type="InterPro" id="IPR020802">
    <property type="entry name" value="TesA-like"/>
</dbReference>
<comment type="cofactor">
    <cofactor evidence="1">
        <name>pantetheine 4'-phosphate</name>
        <dbReference type="ChEBI" id="CHEBI:47942"/>
    </cofactor>
</comment>
<dbReference type="FunFam" id="3.40.50.980:FF:000002">
    <property type="entry name" value="Enterobactin synthetase component F"/>
    <property type="match status" value="1"/>
</dbReference>
<dbReference type="EMBL" id="MEIA01000007">
    <property type="protein sequence ID" value="OJF15954.1"/>
    <property type="molecule type" value="Genomic_DNA"/>
</dbReference>
<dbReference type="FunFam" id="3.30.300.30:FF:000010">
    <property type="entry name" value="Enterobactin synthetase component F"/>
    <property type="match status" value="1"/>
</dbReference>
<evidence type="ECO:0000313" key="7">
    <source>
        <dbReference type="Proteomes" id="UP000182486"/>
    </source>
</evidence>
<dbReference type="Pfam" id="PF00501">
    <property type="entry name" value="AMP-binding"/>
    <property type="match status" value="2"/>
</dbReference>
<dbReference type="InterPro" id="IPR029058">
    <property type="entry name" value="AB_hydrolase_fold"/>
</dbReference>
<protein>
    <submittedName>
        <fullName evidence="6">Non-ribosomal peptide synthetase</fullName>
    </submittedName>
</protein>
<dbReference type="Gene3D" id="3.40.50.1820">
    <property type="entry name" value="alpha/beta hydrolase"/>
    <property type="match status" value="1"/>
</dbReference>
<evidence type="ECO:0000256" key="4">
    <source>
        <dbReference type="ARBA" id="ARBA00022553"/>
    </source>
</evidence>
<dbReference type="NCBIfam" id="NF003417">
    <property type="entry name" value="PRK04813.1"/>
    <property type="match status" value="2"/>
</dbReference>
<dbReference type="Gene3D" id="3.30.559.30">
    <property type="entry name" value="Nonribosomal peptide synthetase, condensation domain"/>
    <property type="match status" value="2"/>
</dbReference>
<dbReference type="InterPro" id="IPR020845">
    <property type="entry name" value="AMP-binding_CS"/>
</dbReference>
<dbReference type="InterPro" id="IPR042099">
    <property type="entry name" value="ANL_N_sf"/>
</dbReference>
<dbReference type="Pfam" id="PF00668">
    <property type="entry name" value="Condensation"/>
    <property type="match status" value="2"/>
</dbReference>
<dbReference type="FunFam" id="3.40.50.12780:FF:000012">
    <property type="entry name" value="Non-ribosomal peptide synthetase"/>
    <property type="match status" value="1"/>
</dbReference>
<dbReference type="InterPro" id="IPR000873">
    <property type="entry name" value="AMP-dep_synth/lig_dom"/>
</dbReference>
<dbReference type="Gene3D" id="3.30.559.10">
    <property type="entry name" value="Chloramphenicol acetyltransferase-like domain"/>
    <property type="match status" value="2"/>
</dbReference>
<dbReference type="SUPFAM" id="SSF56801">
    <property type="entry name" value="Acetyl-CoA synthetase-like"/>
    <property type="match status" value="2"/>
</dbReference>
<reference evidence="6 7" key="1">
    <citation type="submission" date="2016-09" db="EMBL/GenBank/DDBJ databases">
        <title>Couchioplanes caeruleus draft genome sequence.</title>
        <authorList>
            <person name="Sheehan J."/>
            <person name="Caffrey P."/>
        </authorList>
    </citation>
    <scope>NUCLEOTIDE SEQUENCE [LARGE SCALE GENOMIC DNA]</scope>
    <source>
        <strain evidence="6 7">DSM 43634</strain>
    </source>
</reference>
<gene>
    <name evidence="6" type="ORF">BG844_01595</name>
</gene>
<dbReference type="Pfam" id="PF13193">
    <property type="entry name" value="AMP-binding_C"/>
    <property type="match status" value="2"/>
</dbReference>
<dbReference type="PROSITE" id="PS50075">
    <property type="entry name" value="CARRIER"/>
    <property type="match status" value="2"/>
</dbReference>
<dbReference type="InterPro" id="IPR009081">
    <property type="entry name" value="PP-bd_ACP"/>
</dbReference>
<dbReference type="SMART" id="SM00823">
    <property type="entry name" value="PKS_PP"/>
    <property type="match status" value="2"/>
</dbReference>
<dbReference type="InterPro" id="IPR001031">
    <property type="entry name" value="Thioesterase"/>
</dbReference>
<dbReference type="SUPFAM" id="SSF52777">
    <property type="entry name" value="CoA-dependent acyltransferases"/>
    <property type="match status" value="4"/>
</dbReference>
<dbReference type="GO" id="GO:0008610">
    <property type="term" value="P:lipid biosynthetic process"/>
    <property type="evidence" value="ECO:0007669"/>
    <property type="project" value="UniProtKB-ARBA"/>
</dbReference>
<dbReference type="InterPro" id="IPR020806">
    <property type="entry name" value="PKS_PP-bd"/>
</dbReference>
<dbReference type="Pfam" id="PF00550">
    <property type="entry name" value="PP-binding"/>
    <property type="match status" value="2"/>
</dbReference>
<dbReference type="PANTHER" id="PTHR45527">
    <property type="entry name" value="NONRIBOSOMAL PEPTIDE SYNTHETASE"/>
    <property type="match status" value="1"/>
</dbReference>
<dbReference type="RefSeq" id="WP_071802901.1">
    <property type="nucleotide sequence ID" value="NZ_MEIA01000007.1"/>
</dbReference>
<dbReference type="GO" id="GO:0043041">
    <property type="term" value="P:amino acid activation for nonribosomal peptide biosynthetic process"/>
    <property type="evidence" value="ECO:0007669"/>
    <property type="project" value="TreeGrafter"/>
</dbReference>
<feature type="domain" description="Carrier" evidence="5">
    <location>
        <begin position="2006"/>
        <end position="2081"/>
    </location>
</feature>
<dbReference type="InterPro" id="IPR025110">
    <property type="entry name" value="AMP-bd_C"/>
</dbReference>
<evidence type="ECO:0000256" key="2">
    <source>
        <dbReference type="ARBA" id="ARBA00006432"/>
    </source>
</evidence>
<dbReference type="Gene3D" id="3.30.300.30">
    <property type="match status" value="2"/>
</dbReference>
<comment type="caution">
    <text evidence="6">The sequence shown here is derived from an EMBL/GenBank/DDBJ whole genome shotgun (WGS) entry which is preliminary data.</text>
</comment>
<dbReference type="FunFam" id="3.40.50.980:FF:000001">
    <property type="entry name" value="Non-ribosomal peptide synthetase"/>
    <property type="match status" value="1"/>
</dbReference>
<dbReference type="InterPro" id="IPR001242">
    <property type="entry name" value="Condensation_dom"/>
</dbReference>